<evidence type="ECO:0000256" key="4">
    <source>
        <dbReference type="ARBA" id="ARBA00034320"/>
    </source>
</evidence>
<dbReference type="PANTHER" id="PTHR13748:SF62">
    <property type="entry name" value="COBW DOMAIN-CONTAINING PROTEIN"/>
    <property type="match status" value="1"/>
</dbReference>
<evidence type="ECO:0000313" key="9">
    <source>
        <dbReference type="Proteomes" id="UP001501742"/>
    </source>
</evidence>
<evidence type="ECO:0000256" key="3">
    <source>
        <dbReference type="ARBA" id="ARBA00023186"/>
    </source>
</evidence>
<dbReference type="EMBL" id="BAAAJX010000005">
    <property type="protein sequence ID" value="GAA1493131.1"/>
    <property type="molecule type" value="Genomic_DNA"/>
</dbReference>
<dbReference type="InterPro" id="IPR051316">
    <property type="entry name" value="Zinc-reg_GTPase_activator"/>
</dbReference>
<dbReference type="SUPFAM" id="SSF52540">
    <property type="entry name" value="P-loop containing nucleoside triphosphate hydrolases"/>
    <property type="match status" value="1"/>
</dbReference>
<evidence type="ECO:0000256" key="5">
    <source>
        <dbReference type="ARBA" id="ARBA00049117"/>
    </source>
</evidence>
<feature type="domain" description="CobW C-terminal" evidence="7">
    <location>
        <begin position="221"/>
        <end position="306"/>
    </location>
</feature>
<dbReference type="InterPro" id="IPR027417">
    <property type="entry name" value="P-loop_NTPase"/>
</dbReference>
<feature type="domain" description="CobW/HypB/UreG nucleotide-binding" evidence="6">
    <location>
        <begin position="8"/>
        <end position="177"/>
    </location>
</feature>
<dbReference type="Proteomes" id="UP001501742">
    <property type="component" value="Unassembled WGS sequence"/>
</dbReference>
<dbReference type="PANTHER" id="PTHR13748">
    <property type="entry name" value="COBW-RELATED"/>
    <property type="match status" value="1"/>
</dbReference>
<organism evidence="8 9">
    <name type="scientific">Curtobacterium herbarum</name>
    <dbReference type="NCBI Taxonomy" id="150122"/>
    <lineage>
        <taxon>Bacteria</taxon>
        <taxon>Bacillati</taxon>
        <taxon>Actinomycetota</taxon>
        <taxon>Actinomycetes</taxon>
        <taxon>Micrococcales</taxon>
        <taxon>Microbacteriaceae</taxon>
        <taxon>Curtobacterium</taxon>
    </lineage>
</organism>
<dbReference type="SUPFAM" id="SSF90002">
    <property type="entry name" value="Hypothetical protein YjiA, C-terminal domain"/>
    <property type="match status" value="1"/>
</dbReference>
<keyword evidence="2" id="KW-0378">Hydrolase</keyword>
<dbReference type="Gene3D" id="3.40.50.300">
    <property type="entry name" value="P-loop containing nucleotide triphosphate hydrolases"/>
    <property type="match status" value="1"/>
</dbReference>
<keyword evidence="1" id="KW-0547">Nucleotide-binding</keyword>
<evidence type="ECO:0000256" key="1">
    <source>
        <dbReference type="ARBA" id="ARBA00022741"/>
    </source>
</evidence>
<name>A0ABP4K2P8_9MICO</name>
<comment type="similarity">
    <text evidence="4">Belongs to the SIMIBI class G3E GTPase family. ZNG1 subfamily.</text>
</comment>
<accession>A0ABP4K2P8</accession>
<evidence type="ECO:0000259" key="6">
    <source>
        <dbReference type="Pfam" id="PF02492"/>
    </source>
</evidence>
<dbReference type="Pfam" id="PF07683">
    <property type="entry name" value="CobW_C"/>
    <property type="match status" value="1"/>
</dbReference>
<dbReference type="RefSeq" id="WP_204606506.1">
    <property type="nucleotide sequence ID" value="NZ_BAAAJX010000005.1"/>
</dbReference>
<dbReference type="Pfam" id="PF02492">
    <property type="entry name" value="cobW"/>
    <property type="match status" value="1"/>
</dbReference>
<proteinExistence type="inferred from homology"/>
<keyword evidence="9" id="KW-1185">Reference proteome</keyword>
<evidence type="ECO:0000313" key="8">
    <source>
        <dbReference type="EMBL" id="GAA1493131.1"/>
    </source>
</evidence>
<reference evidence="9" key="1">
    <citation type="journal article" date="2019" name="Int. J. Syst. Evol. Microbiol.">
        <title>The Global Catalogue of Microorganisms (GCM) 10K type strain sequencing project: providing services to taxonomists for standard genome sequencing and annotation.</title>
        <authorList>
            <consortium name="The Broad Institute Genomics Platform"/>
            <consortium name="The Broad Institute Genome Sequencing Center for Infectious Disease"/>
            <person name="Wu L."/>
            <person name="Ma J."/>
        </authorList>
    </citation>
    <scope>NUCLEOTIDE SEQUENCE [LARGE SCALE GENOMIC DNA]</scope>
    <source>
        <strain evidence="9">JCM 12140</strain>
    </source>
</reference>
<sequence length="328" mass="34435">MTARSTVPVVAITGPLGVGKTSLVNALLRTPGARIGVVVNDFGAVNIDAGLVVGQIDEAASISGGCICCLDDTRGLDDALERLTDARLALDVVLVEASGAADPAVLSRLIRFSSAPRARWGGLVEVVDAAWFGRTTEAQRLGDARYRTASLVVANKTDRTPDADRVLRALGDVAPRAVVVQAVRGAIDPTVLFDVAERAASDELDFSGLTEPEHVHHHAEAVTRELHAPVSADTLVDLLDIPVPGVARIKGIVDVRIGNASRPYVVHVVTGTVHVEPLGTGTAARALVAIGYGFDAEVVRARFESVAVDGPSSPAGVRRLRRLLRLSR</sequence>
<dbReference type="InterPro" id="IPR003495">
    <property type="entry name" value="CobW/HypB/UreG_nucleotide-bd"/>
</dbReference>
<keyword evidence="3" id="KW-0143">Chaperone</keyword>
<dbReference type="InterPro" id="IPR036627">
    <property type="entry name" value="CobW-likC_sf"/>
</dbReference>
<protein>
    <submittedName>
        <fullName evidence="8">GTP-binding protein</fullName>
    </submittedName>
</protein>
<comment type="catalytic activity">
    <reaction evidence="5">
        <text>GTP + H2O = GDP + phosphate + H(+)</text>
        <dbReference type="Rhea" id="RHEA:19669"/>
        <dbReference type="ChEBI" id="CHEBI:15377"/>
        <dbReference type="ChEBI" id="CHEBI:15378"/>
        <dbReference type="ChEBI" id="CHEBI:37565"/>
        <dbReference type="ChEBI" id="CHEBI:43474"/>
        <dbReference type="ChEBI" id="CHEBI:58189"/>
    </reaction>
    <physiologicalReaction direction="left-to-right" evidence="5">
        <dbReference type="Rhea" id="RHEA:19670"/>
    </physiologicalReaction>
</comment>
<dbReference type="InterPro" id="IPR011629">
    <property type="entry name" value="CobW-like_C"/>
</dbReference>
<dbReference type="Gene3D" id="3.30.1220.10">
    <property type="entry name" value="CobW-like, C-terminal domain"/>
    <property type="match status" value="1"/>
</dbReference>
<evidence type="ECO:0000259" key="7">
    <source>
        <dbReference type="Pfam" id="PF07683"/>
    </source>
</evidence>
<comment type="caution">
    <text evidence="8">The sequence shown here is derived from an EMBL/GenBank/DDBJ whole genome shotgun (WGS) entry which is preliminary data.</text>
</comment>
<evidence type="ECO:0000256" key="2">
    <source>
        <dbReference type="ARBA" id="ARBA00022801"/>
    </source>
</evidence>
<gene>
    <name evidence="8" type="ORF">GCM10009627_14770</name>
</gene>